<gene>
    <name evidence="1" type="ORF">FGRAMPH1_01T20435</name>
</gene>
<reference evidence="2 3" key="1">
    <citation type="journal article" date="2007" name="Science">
        <title>The Fusarium graminearum genome reveals a link between localized polymorphism and pathogen specialization.</title>
        <authorList>
            <person name="Cuomo C.A."/>
            <person name="Gueldener U."/>
            <person name="Xu J.-R."/>
            <person name="Trail F."/>
            <person name="Turgeon B.G."/>
            <person name="Di Pietro A."/>
            <person name="Walton J.D."/>
            <person name="Ma L.-J."/>
            <person name="Baker S.E."/>
            <person name="Rep M."/>
            <person name="Adam G."/>
            <person name="Antoniw J."/>
            <person name="Baldwin T."/>
            <person name="Calvo S.E."/>
            <person name="Chang Y.-L."/>
            <person name="DeCaprio D."/>
            <person name="Gale L.R."/>
            <person name="Gnerre S."/>
            <person name="Goswami R.S."/>
            <person name="Hammond-Kosack K."/>
            <person name="Harris L.J."/>
            <person name="Hilburn K."/>
            <person name="Kennell J.C."/>
            <person name="Kroken S."/>
            <person name="Magnuson J.K."/>
            <person name="Mannhaupt G."/>
            <person name="Mauceli E.W."/>
            <person name="Mewes H.-W."/>
            <person name="Mitterbauer R."/>
            <person name="Muehlbauer G."/>
            <person name="Muensterkoetter M."/>
            <person name="Nelson D."/>
            <person name="O'Donnell K."/>
            <person name="Ouellet T."/>
            <person name="Qi W."/>
            <person name="Quesneville H."/>
            <person name="Roncero M.I.G."/>
            <person name="Seong K.-Y."/>
            <person name="Tetko I.V."/>
            <person name="Urban M."/>
            <person name="Waalwijk C."/>
            <person name="Ward T.J."/>
            <person name="Yao J."/>
            <person name="Birren B.W."/>
            <person name="Kistler H.C."/>
        </authorList>
    </citation>
    <scope>NUCLEOTIDE SEQUENCE [LARGE SCALE GENOMIC DNA]</scope>
    <source>
        <strain evidence="3">ATCC MYA-4620 / CBS 123657 / FGSC 9075 / NRRL 31084 / PH-1</strain>
        <strain evidence="2">PH-1 / ATCC MYA-4620 / FGSC 9075 / NRRL 31084</strain>
    </source>
</reference>
<dbReference type="EMBL" id="HG970334">
    <property type="protein sequence ID" value="CEF86767.1"/>
    <property type="molecule type" value="Genomic_DNA"/>
</dbReference>
<sequence length="97" mass="11148">MDITIDNAATVQVIKQQLESNIKVLYPYETGIMVAFCRRDGGLYEASLIKLEGTRAAVLHRSDEYGEMEDALRELLEHTMTELHLKIREDNPDLAYY</sequence>
<proteinExistence type="predicted"/>
<organism evidence="2">
    <name type="scientific">Gibberella zeae (strain ATCC MYA-4620 / CBS 123657 / FGSC 9075 / NRRL 31084 / PH-1)</name>
    <name type="common">Wheat head blight fungus</name>
    <name type="synonym">Fusarium graminearum</name>
    <dbReference type="NCBI Taxonomy" id="229533"/>
    <lineage>
        <taxon>Eukaryota</taxon>
        <taxon>Fungi</taxon>
        <taxon>Dikarya</taxon>
        <taxon>Ascomycota</taxon>
        <taxon>Pezizomycotina</taxon>
        <taxon>Sordariomycetes</taxon>
        <taxon>Hypocreomycetidae</taxon>
        <taxon>Hypocreales</taxon>
        <taxon>Nectriaceae</taxon>
        <taxon>Fusarium</taxon>
    </lineage>
</organism>
<reference evidence="1 3" key="4">
    <citation type="journal article" date="2015" name="BMC Genomics">
        <title>The completed genome sequence of the pathogenic ascomycete fungus Fusarium graminearum.</title>
        <authorList>
            <person name="King R."/>
            <person name="Urban M."/>
            <person name="Hammond-Kosack M.C."/>
            <person name="Hassani-Pak K."/>
            <person name="Hammond-Kosack K.E."/>
        </authorList>
    </citation>
    <scope>NUCLEOTIDE SEQUENCE [LARGE SCALE GENOMIC DNA]</scope>
    <source>
        <strain evidence="3">ATCC MYA-4620 / CBS 123657 / FGSC 9075 / NRRL 31084 / PH-1</strain>
        <strain evidence="1">PH-1</strain>
    </source>
</reference>
<dbReference type="InParanoid" id="A0A0E0SK04"/>
<evidence type="ECO:0000313" key="1">
    <source>
        <dbReference type="EMBL" id="CEF86767.1"/>
    </source>
</evidence>
<reference evidence="2" key="5">
    <citation type="submission" date="2017-01" db="UniProtKB">
        <authorList>
            <consortium name="EnsemblFungi"/>
        </authorList>
    </citation>
    <scope>IDENTIFICATION</scope>
    <source>
        <strain evidence="2">PH-1 / ATCC MYA-4620 / FGSC 9075 / NRRL 31084</strain>
    </source>
</reference>
<keyword evidence="3" id="KW-1185">Reference proteome</keyword>
<dbReference type="AlphaFoldDB" id="A0A0E0SK04"/>
<reference key="3">
    <citation type="submission" date="2014-02" db="EMBL/GenBank/DDBJ databases">
        <title>A revised Fusarium graminearum genomic reference sequence using whole shotgun re-sequencing.</title>
        <authorList>
            <person name="King R."/>
            <person name="Urban M."/>
            <person name="Hassani-Pak K."/>
            <person name="Hammond-Kosack K."/>
        </authorList>
    </citation>
    <scope>NUCLEOTIDE SEQUENCE</scope>
    <source>
        <strain>PH-1</strain>
    </source>
</reference>
<accession>A0A0E0SK04</accession>
<evidence type="ECO:0000313" key="2">
    <source>
        <dbReference type="EnsemblFungi" id="CEF86767"/>
    </source>
</evidence>
<protein>
    <submittedName>
        <fullName evidence="1">Chromosome 3, complete genome</fullName>
    </submittedName>
</protein>
<reference evidence="2 3" key="2">
    <citation type="journal article" date="2010" name="Nature">
        <title>Comparative genomics reveals mobile pathogenicity chromosomes in Fusarium.</title>
        <authorList>
            <person name="Ma L.J."/>
            <person name="van der Does H.C."/>
            <person name="Borkovich K.A."/>
            <person name="Coleman J.J."/>
            <person name="Daboussi M.J."/>
            <person name="Di Pietro A."/>
            <person name="Dufresne M."/>
            <person name="Freitag M."/>
            <person name="Grabherr M."/>
            <person name="Henrissat B."/>
            <person name="Houterman P.M."/>
            <person name="Kang S."/>
            <person name="Shim W.B."/>
            <person name="Woloshuk C."/>
            <person name="Xie X."/>
            <person name="Xu J.R."/>
            <person name="Antoniw J."/>
            <person name="Baker S.E."/>
            <person name="Bluhm B.H."/>
            <person name="Breakspear A."/>
            <person name="Brown D.W."/>
            <person name="Butchko R.A."/>
            <person name="Chapman S."/>
            <person name="Coulson R."/>
            <person name="Coutinho P.M."/>
            <person name="Danchin E.G."/>
            <person name="Diener A."/>
            <person name="Gale L.R."/>
            <person name="Gardiner D.M."/>
            <person name="Goff S."/>
            <person name="Hammond-Kosack K.E."/>
            <person name="Hilburn K."/>
            <person name="Hua-Van A."/>
            <person name="Jonkers W."/>
            <person name="Kazan K."/>
            <person name="Kodira C.D."/>
            <person name="Koehrsen M."/>
            <person name="Kumar L."/>
            <person name="Lee Y.H."/>
            <person name="Li L."/>
            <person name="Manners J.M."/>
            <person name="Miranda-Saavedra D."/>
            <person name="Mukherjee M."/>
            <person name="Park G."/>
            <person name="Park J."/>
            <person name="Park S.Y."/>
            <person name="Proctor R.H."/>
            <person name="Regev A."/>
            <person name="Ruiz-Roldan M.C."/>
            <person name="Sain D."/>
            <person name="Sakthikumar S."/>
            <person name="Sykes S."/>
            <person name="Schwartz D.C."/>
            <person name="Turgeon B.G."/>
            <person name="Wapinski I."/>
            <person name="Yoder O."/>
            <person name="Young S."/>
            <person name="Zeng Q."/>
            <person name="Zhou S."/>
            <person name="Galagan J."/>
            <person name="Cuomo C.A."/>
            <person name="Kistler H.C."/>
            <person name="Rep M."/>
        </authorList>
    </citation>
    <scope>GENOME REANNOTATION</scope>
    <source>
        <strain evidence="3">ATCC MYA-4620 / CBS 123657 / FGSC 9075 / NRRL 31084 / PH-1</strain>
        <strain evidence="2">PH-1 / ATCC MYA-4620 / FGSC 9075 / NRRL 31084</strain>
    </source>
</reference>
<dbReference type="VEuPathDB" id="FungiDB:FGRAMPH1_01G20435"/>
<dbReference type="EnsemblFungi" id="CEF86767">
    <property type="protein sequence ID" value="CEF86767"/>
    <property type="gene ID" value="FGRRES_15622"/>
</dbReference>
<dbReference type="Proteomes" id="UP000070720">
    <property type="component" value="Chromosome 3"/>
</dbReference>
<name>A0A0E0SK04_GIBZE</name>
<evidence type="ECO:0000313" key="3">
    <source>
        <dbReference type="Proteomes" id="UP000070720"/>
    </source>
</evidence>